<feature type="transmembrane region" description="Helical" evidence="1">
    <location>
        <begin position="447"/>
        <end position="464"/>
    </location>
</feature>
<protein>
    <recommendedName>
        <fullName evidence="4">O-antigen ligase family protein</fullName>
    </recommendedName>
</protein>
<keyword evidence="1" id="KW-0472">Membrane</keyword>
<feature type="transmembrane region" description="Helical" evidence="1">
    <location>
        <begin position="476"/>
        <end position="493"/>
    </location>
</feature>
<evidence type="ECO:0008006" key="4">
    <source>
        <dbReference type="Google" id="ProtNLM"/>
    </source>
</evidence>
<dbReference type="AlphaFoldDB" id="A0A4U0PJQ5"/>
<feature type="transmembrane region" description="Helical" evidence="1">
    <location>
        <begin position="252"/>
        <end position="273"/>
    </location>
</feature>
<feature type="transmembrane region" description="Helical" evidence="1">
    <location>
        <begin position="12"/>
        <end position="35"/>
    </location>
</feature>
<dbReference type="RefSeq" id="WP_136774437.1">
    <property type="nucleotide sequence ID" value="NZ_CP156074.1"/>
</dbReference>
<proteinExistence type="predicted"/>
<feature type="transmembrane region" description="Helical" evidence="1">
    <location>
        <begin position="41"/>
        <end position="57"/>
    </location>
</feature>
<keyword evidence="1" id="KW-0812">Transmembrane</keyword>
<evidence type="ECO:0000313" key="2">
    <source>
        <dbReference type="EMBL" id="TJZ67990.1"/>
    </source>
</evidence>
<feature type="transmembrane region" description="Helical" evidence="1">
    <location>
        <begin position="293"/>
        <end position="314"/>
    </location>
</feature>
<dbReference type="EMBL" id="SUMF01000025">
    <property type="protein sequence ID" value="TJZ67990.1"/>
    <property type="molecule type" value="Genomic_DNA"/>
</dbReference>
<feature type="transmembrane region" description="Helical" evidence="1">
    <location>
        <begin position="220"/>
        <end position="240"/>
    </location>
</feature>
<feature type="transmembrane region" description="Helical" evidence="1">
    <location>
        <begin position="119"/>
        <end position="141"/>
    </location>
</feature>
<organism evidence="2 3">
    <name type="scientific">Chitiniphilus eburneus</name>
    <dbReference type="NCBI Taxonomy" id="2571148"/>
    <lineage>
        <taxon>Bacteria</taxon>
        <taxon>Pseudomonadati</taxon>
        <taxon>Pseudomonadota</taxon>
        <taxon>Betaproteobacteria</taxon>
        <taxon>Neisseriales</taxon>
        <taxon>Chitinibacteraceae</taxon>
        <taxon>Chitiniphilus</taxon>
    </lineage>
</organism>
<accession>A0A4U0PJQ5</accession>
<dbReference type="Proteomes" id="UP000310016">
    <property type="component" value="Unassembled WGS sequence"/>
</dbReference>
<evidence type="ECO:0000256" key="1">
    <source>
        <dbReference type="SAM" id="Phobius"/>
    </source>
</evidence>
<feature type="transmembrane region" description="Helical" evidence="1">
    <location>
        <begin position="62"/>
        <end position="82"/>
    </location>
</feature>
<feature type="transmembrane region" description="Helical" evidence="1">
    <location>
        <begin position="153"/>
        <end position="170"/>
    </location>
</feature>
<sequence>MIGRVFSLPSRATLQMALLLSMLAGFSLIAGAAIGLLGTKAAAGVIGATAIAVLFFVPPRLLVWAMLGIAFIIVGQAIYFLRFEQANWLPALLGLVLYLRLPMEALIHGDERATHGQAVLPVTLLLGFILVGVFSSALYWAGLWQFMLGGKDYLWILSFFFFLLLTQRDLSLYQRALSLVPWAMIGQVPFVLYQALFIVPKRTVGARWDSVVGAFGGDPQGGGASGAMAIFLLIGFFACLGLYRQGRMSRTLFWAATLSALLCIGLAEVKVVFMLTPLLALYLYADVLFRRPLQFAIGAIVLLLLLWGGLTVYFKQFGENQVQHDLPSYIEHTIELTVDPTMINRETGEMGRVAAIALWADRHFGRDVHGTLFGHGVGSVKTAKTMIGSEARRYYPQFRLARSSLAILLWETGVVGTALLCGFFLVLGQRARRLAARLGDTSFHAPWLRATSAAMLSAVLLLIYNTDVMSVPVMQVFLLFLASYAVLAGGQATQGEPGRRGEAYAS</sequence>
<name>A0A4U0PJQ5_9NEIS</name>
<feature type="transmembrane region" description="Helical" evidence="1">
    <location>
        <begin position="405"/>
        <end position="427"/>
    </location>
</feature>
<reference evidence="2 3" key="1">
    <citation type="submission" date="2019-04" db="EMBL/GenBank/DDBJ databases">
        <title>Chitiniphilus eburnea sp. nov., a novel chitinolytic bacterium isolated from aquaculture sludge.</title>
        <authorList>
            <person name="Sheng M."/>
        </authorList>
    </citation>
    <scope>NUCLEOTIDE SEQUENCE [LARGE SCALE GENOMIC DNA]</scope>
    <source>
        <strain evidence="2 3">HX-2-15</strain>
    </source>
</reference>
<keyword evidence="3" id="KW-1185">Reference proteome</keyword>
<keyword evidence="1" id="KW-1133">Transmembrane helix</keyword>
<evidence type="ECO:0000313" key="3">
    <source>
        <dbReference type="Proteomes" id="UP000310016"/>
    </source>
</evidence>
<feature type="transmembrane region" description="Helical" evidence="1">
    <location>
        <begin position="182"/>
        <end position="200"/>
    </location>
</feature>
<dbReference type="OrthoDB" id="8579677at2"/>
<gene>
    <name evidence="2" type="ORF">FAZ21_15940</name>
</gene>
<comment type="caution">
    <text evidence="2">The sequence shown here is derived from an EMBL/GenBank/DDBJ whole genome shotgun (WGS) entry which is preliminary data.</text>
</comment>